<keyword evidence="1" id="KW-0479">Metal-binding</keyword>
<dbReference type="GO" id="GO:0005634">
    <property type="term" value="C:nucleus"/>
    <property type="evidence" value="ECO:0007669"/>
    <property type="project" value="TreeGrafter"/>
</dbReference>
<evidence type="ECO:0000313" key="8">
    <source>
        <dbReference type="Proteomes" id="UP000053815"/>
    </source>
</evidence>
<dbReference type="SMART" id="SM00355">
    <property type="entry name" value="ZnF_C2H2"/>
    <property type="match status" value="2"/>
</dbReference>
<dbReference type="Gene3D" id="3.30.160.60">
    <property type="entry name" value="Classic Zinc Finger"/>
    <property type="match status" value="1"/>
</dbReference>
<reference evidence="7" key="1">
    <citation type="submission" date="2014-09" db="EMBL/GenBank/DDBJ databases">
        <title>Draft genome sequence of an oleaginous Mucoromycotina fungus Mucor ambiguus NBRC6742.</title>
        <authorList>
            <person name="Takeda I."/>
            <person name="Yamane N."/>
            <person name="Morita T."/>
            <person name="Tamano K."/>
            <person name="Machida M."/>
            <person name="Baker S."/>
            <person name="Koike H."/>
        </authorList>
    </citation>
    <scope>NUCLEOTIDE SEQUENCE</scope>
    <source>
        <strain evidence="7">NBRC 6742</strain>
    </source>
</reference>
<keyword evidence="2" id="KW-0677">Repeat</keyword>
<keyword evidence="8" id="KW-1185">Reference proteome</keyword>
<dbReference type="AlphaFoldDB" id="A0A0C9N0P9"/>
<dbReference type="InterPro" id="IPR013087">
    <property type="entry name" value="Znf_C2H2_type"/>
</dbReference>
<evidence type="ECO:0000256" key="4">
    <source>
        <dbReference type="ARBA" id="ARBA00022833"/>
    </source>
</evidence>
<dbReference type="PROSITE" id="PS00028">
    <property type="entry name" value="ZINC_FINGER_C2H2_1"/>
    <property type="match status" value="1"/>
</dbReference>
<gene>
    <name evidence="7" type="ORF">MAM1_0270c09017</name>
</gene>
<evidence type="ECO:0000313" key="7">
    <source>
        <dbReference type="EMBL" id="GAN09487.1"/>
    </source>
</evidence>
<dbReference type="GO" id="GO:0000981">
    <property type="term" value="F:DNA-binding transcription factor activity, RNA polymerase II-specific"/>
    <property type="evidence" value="ECO:0007669"/>
    <property type="project" value="TreeGrafter"/>
</dbReference>
<evidence type="ECO:0000256" key="5">
    <source>
        <dbReference type="PROSITE-ProRule" id="PRU00042"/>
    </source>
</evidence>
<evidence type="ECO:0000256" key="1">
    <source>
        <dbReference type="ARBA" id="ARBA00022723"/>
    </source>
</evidence>
<accession>A0A0C9N0P9</accession>
<organism evidence="7">
    <name type="scientific">Mucor ambiguus</name>
    <dbReference type="NCBI Taxonomy" id="91626"/>
    <lineage>
        <taxon>Eukaryota</taxon>
        <taxon>Fungi</taxon>
        <taxon>Fungi incertae sedis</taxon>
        <taxon>Mucoromycota</taxon>
        <taxon>Mucoromycotina</taxon>
        <taxon>Mucoromycetes</taxon>
        <taxon>Mucorales</taxon>
        <taxon>Mucorineae</taxon>
        <taxon>Mucoraceae</taxon>
        <taxon>Mucor</taxon>
    </lineage>
</organism>
<sequence>MNHLYYNQFFAASNNNEDPLMANYYCYDNSTSPHQQQNNAVIKQQDSIPVLQYHNDYTNVLQDDNFSIASYPIVPDLHAASPPSAVSTATYIHVDQTQQFCYQSELSPQLSECFSTSSTSTNGFNMCYYPQDPIFLDSLFPPVIDSSNKKKRKTTSLTDKRHICPVCSHRSKRKHNLVEHMLTHNPHRPKSFLCSHCARPFARKYDMKRHEKIHTRSI</sequence>
<feature type="domain" description="C2H2-type" evidence="6">
    <location>
        <begin position="192"/>
        <end position="218"/>
    </location>
</feature>
<dbReference type="GO" id="GO:0043565">
    <property type="term" value="F:sequence-specific DNA binding"/>
    <property type="evidence" value="ECO:0007669"/>
    <property type="project" value="TreeGrafter"/>
</dbReference>
<name>A0A0C9N0P9_9FUNG</name>
<dbReference type="STRING" id="91626.A0A0C9N0P9"/>
<dbReference type="EMBL" id="DF836559">
    <property type="protein sequence ID" value="GAN09487.1"/>
    <property type="molecule type" value="Genomic_DNA"/>
</dbReference>
<feature type="domain" description="C2H2-type" evidence="6">
    <location>
        <begin position="162"/>
        <end position="189"/>
    </location>
</feature>
<protein>
    <recommendedName>
        <fullName evidence="6">C2H2-type domain-containing protein</fullName>
    </recommendedName>
</protein>
<dbReference type="PANTHER" id="PTHR24408:SF58">
    <property type="entry name" value="TRANSCRIPTION FACTOR (TFIIIA), PUTATIVE (AFU_ORTHOLOGUE AFUA_1G05150)-RELATED"/>
    <property type="match status" value="1"/>
</dbReference>
<dbReference type="GO" id="GO:0008270">
    <property type="term" value="F:zinc ion binding"/>
    <property type="evidence" value="ECO:0007669"/>
    <property type="project" value="UniProtKB-KW"/>
</dbReference>
<dbReference type="OrthoDB" id="8117402at2759"/>
<proteinExistence type="predicted"/>
<dbReference type="Proteomes" id="UP000053815">
    <property type="component" value="Unassembled WGS sequence"/>
</dbReference>
<dbReference type="InterPro" id="IPR036236">
    <property type="entry name" value="Znf_C2H2_sf"/>
</dbReference>
<evidence type="ECO:0000259" key="6">
    <source>
        <dbReference type="PROSITE" id="PS50157"/>
    </source>
</evidence>
<keyword evidence="3 5" id="KW-0863">Zinc-finger</keyword>
<evidence type="ECO:0000256" key="3">
    <source>
        <dbReference type="ARBA" id="ARBA00022771"/>
    </source>
</evidence>
<dbReference type="SUPFAM" id="SSF57667">
    <property type="entry name" value="beta-beta-alpha zinc fingers"/>
    <property type="match status" value="1"/>
</dbReference>
<keyword evidence="4" id="KW-0862">Zinc</keyword>
<dbReference type="PROSITE" id="PS50157">
    <property type="entry name" value="ZINC_FINGER_C2H2_2"/>
    <property type="match status" value="2"/>
</dbReference>
<dbReference type="PANTHER" id="PTHR24408">
    <property type="entry name" value="ZINC FINGER PROTEIN"/>
    <property type="match status" value="1"/>
</dbReference>
<evidence type="ECO:0000256" key="2">
    <source>
        <dbReference type="ARBA" id="ARBA00022737"/>
    </source>
</evidence>